<dbReference type="KEGG" id="vg:54124781"/>
<accession>A0A4D6FTM0</accession>
<organism evidence="1 2">
    <name type="scientific">Canada goose coronavirus</name>
    <dbReference type="NCBI Taxonomy" id="2569586"/>
    <lineage>
        <taxon>Viruses</taxon>
        <taxon>Riboviria</taxon>
        <taxon>Orthornavirae</taxon>
        <taxon>Pisuviricota</taxon>
        <taxon>Pisoniviricetes</taxon>
        <taxon>Nidovirales</taxon>
        <taxon>Cornidovirineae</taxon>
        <taxon>Coronaviridae</taxon>
        <taxon>Orthocoronavirinae</taxon>
        <taxon>Gammacoronavirus</taxon>
    </lineage>
</organism>
<evidence type="ECO:0000313" key="1">
    <source>
        <dbReference type="EMBL" id="QCB65099.1"/>
    </source>
</evidence>
<dbReference type="Proteomes" id="UP000502003">
    <property type="component" value="Segment"/>
</dbReference>
<dbReference type="EMBL" id="MK359255">
    <property type="protein sequence ID" value="QCB65099.1"/>
    <property type="molecule type" value="Genomic_RNA"/>
</dbReference>
<dbReference type="RefSeq" id="YP_009755899.1">
    <property type="nucleotide sequence ID" value="NC_046965.1"/>
</dbReference>
<proteinExistence type="predicted"/>
<evidence type="ECO:0000313" key="2">
    <source>
        <dbReference type="Proteomes" id="UP000502003"/>
    </source>
</evidence>
<dbReference type="GeneID" id="54124781"/>
<keyword evidence="2" id="KW-1185">Reference proteome</keyword>
<sequence length="55" mass="6841">MFYYILLFIFYLWCKTLLVISREVAYLVIIFVQFSLKCLDGLYDRYLNQICTREW</sequence>
<reference evidence="1 2" key="1">
    <citation type="journal article" date="2019" name="Sci. Rep.">
        <title>Genome Organization of Canada Goose Coronavirus, A Novel Species Identified in a Mass Die-off of Canada Geese.</title>
        <authorList>
            <person name="Papineau A."/>
            <person name="Berhane Y."/>
            <person name="Wylie T.N."/>
            <person name="Wylie K.M."/>
            <person name="Sharpe S."/>
            <person name="Lung O."/>
        </authorList>
    </citation>
    <scope>NUCLEOTIDE SEQUENCE [LARGE SCALE GENOMIC DNA]</scope>
    <source>
        <strain evidence="1 2">Cambridge_Bay_2017</strain>
    </source>
</reference>
<name>A0A4D6FTM0_9GAMC</name>
<protein>
    <submittedName>
        <fullName evidence="1">ORF4a</fullName>
    </submittedName>
</protein>